<feature type="compositionally biased region" description="Polar residues" evidence="1">
    <location>
        <begin position="105"/>
        <end position="121"/>
    </location>
</feature>
<feature type="region of interest" description="Disordered" evidence="1">
    <location>
        <begin position="105"/>
        <end position="201"/>
    </location>
</feature>
<evidence type="ECO:0000313" key="3">
    <source>
        <dbReference type="Proteomes" id="UP000467841"/>
    </source>
</evidence>
<feature type="compositionally biased region" description="Polar residues" evidence="1">
    <location>
        <begin position="183"/>
        <end position="193"/>
    </location>
</feature>
<proteinExistence type="predicted"/>
<reference evidence="2" key="1">
    <citation type="submission" date="2020-01" db="EMBL/GenBank/DDBJ databases">
        <authorList>
            <person name="Mishra B."/>
        </authorList>
    </citation>
    <scope>NUCLEOTIDE SEQUENCE [LARGE SCALE GENOMIC DNA]</scope>
</reference>
<gene>
    <name evidence="2" type="ORF">MERR_LOCUS41204</name>
</gene>
<comment type="caution">
    <text evidence="2">The sequence shown here is derived from an EMBL/GenBank/DDBJ whole genome shotgun (WGS) entry which is preliminary data.</text>
</comment>
<feature type="compositionally biased region" description="Basic residues" evidence="1">
    <location>
        <begin position="126"/>
        <end position="135"/>
    </location>
</feature>
<name>A0A6D2L1Q2_9BRAS</name>
<sequence length="227" mass="25326">MCFLIGGFEVRSTTFPFSAYENLLAIVFARSETEIMSSLQDVTVQYANVSDPVERAARLQRILESEAQGLMATTARSMFIAQTTRQTPTSHSPTEGHLIRLSEENPTAENQQSEQPLTQPLEQPKRPRGRPPSRKHNSEAGTSKRTTKQNRVSPFKRISPLSRVIHNRTSPITHGHGTRRSRVTLQRGASTSDPPLALSPPLTLIPAIRRAMRKDKADFQNPLNPLP</sequence>
<dbReference type="EMBL" id="CACVBM020001554">
    <property type="protein sequence ID" value="CAA7053968.1"/>
    <property type="molecule type" value="Genomic_DNA"/>
</dbReference>
<evidence type="ECO:0000256" key="1">
    <source>
        <dbReference type="SAM" id="MobiDB-lite"/>
    </source>
</evidence>
<keyword evidence="3" id="KW-1185">Reference proteome</keyword>
<dbReference type="Proteomes" id="UP000467841">
    <property type="component" value="Unassembled WGS sequence"/>
</dbReference>
<feature type="compositionally biased region" description="Polar residues" evidence="1">
    <location>
        <begin position="139"/>
        <end position="152"/>
    </location>
</feature>
<evidence type="ECO:0000313" key="2">
    <source>
        <dbReference type="EMBL" id="CAA7053968.1"/>
    </source>
</evidence>
<dbReference type="AlphaFoldDB" id="A0A6D2L1Q2"/>
<protein>
    <submittedName>
        <fullName evidence="2">Uncharacterized protein</fullName>
    </submittedName>
</protein>
<accession>A0A6D2L1Q2</accession>
<organism evidence="2 3">
    <name type="scientific">Microthlaspi erraticum</name>
    <dbReference type="NCBI Taxonomy" id="1685480"/>
    <lineage>
        <taxon>Eukaryota</taxon>
        <taxon>Viridiplantae</taxon>
        <taxon>Streptophyta</taxon>
        <taxon>Embryophyta</taxon>
        <taxon>Tracheophyta</taxon>
        <taxon>Spermatophyta</taxon>
        <taxon>Magnoliopsida</taxon>
        <taxon>eudicotyledons</taxon>
        <taxon>Gunneridae</taxon>
        <taxon>Pentapetalae</taxon>
        <taxon>rosids</taxon>
        <taxon>malvids</taxon>
        <taxon>Brassicales</taxon>
        <taxon>Brassicaceae</taxon>
        <taxon>Coluteocarpeae</taxon>
        <taxon>Microthlaspi</taxon>
    </lineage>
</organism>